<dbReference type="GO" id="GO:0016787">
    <property type="term" value="F:hydrolase activity"/>
    <property type="evidence" value="ECO:0007669"/>
    <property type="project" value="UniProtKB-KW"/>
</dbReference>
<feature type="domain" description="LysM" evidence="1">
    <location>
        <begin position="1"/>
        <end position="32"/>
    </location>
</feature>
<dbReference type="EMBL" id="ATNM01000062">
    <property type="protein sequence ID" value="EPR69705.1"/>
    <property type="molecule type" value="Genomic_DNA"/>
</dbReference>
<dbReference type="STRING" id="641524.ADICYQ_1262"/>
<dbReference type="Pfam" id="PF01476">
    <property type="entry name" value="LysM"/>
    <property type="match status" value="1"/>
</dbReference>
<dbReference type="Proteomes" id="UP000014974">
    <property type="component" value="Unassembled WGS sequence"/>
</dbReference>
<dbReference type="Gene3D" id="3.10.350.10">
    <property type="entry name" value="LysM domain"/>
    <property type="match status" value="1"/>
</dbReference>
<dbReference type="eggNOG" id="COG1388">
    <property type="taxonomic scope" value="Bacteria"/>
</dbReference>
<comment type="caution">
    <text evidence="2">The sequence shown here is derived from an EMBL/GenBank/DDBJ whole genome shotgun (WGS) entry which is preliminary data.</text>
</comment>
<reference evidence="2 3" key="1">
    <citation type="journal article" date="2013" name="Genome Announc.">
        <title>Draft Genome Sequence of Cyclobacterium qasimii Strain M12-11BT, Isolated from Arctic Marine Sediment.</title>
        <authorList>
            <person name="Shivaji S."/>
            <person name="Ara S."/>
            <person name="Singh A."/>
            <person name="Kumar Pinnaka A."/>
        </authorList>
    </citation>
    <scope>NUCLEOTIDE SEQUENCE [LARGE SCALE GENOMIC DNA]</scope>
    <source>
        <strain evidence="2 3">M12-11B</strain>
    </source>
</reference>
<gene>
    <name evidence="2" type="ORF">ADICYQ_1262</name>
</gene>
<protein>
    <submittedName>
        <fullName evidence="2">Gamma-D-glutamyl-meso-diaminopimelate peptidase</fullName>
        <ecNumber evidence="2">3.4.19.11</ecNumber>
    </submittedName>
</protein>
<evidence type="ECO:0000313" key="3">
    <source>
        <dbReference type="Proteomes" id="UP000014974"/>
    </source>
</evidence>
<sequence length="74" mass="7884">MIAKNHKMSVSELKSLNSLSSDLIRPGQKLKIKGTSSSSGSNGSKKTAVPILQVLQKVHIRLSLVTHCGKSQTA</sequence>
<dbReference type="SUPFAM" id="SSF54106">
    <property type="entry name" value="LysM domain"/>
    <property type="match status" value="1"/>
</dbReference>
<evidence type="ECO:0000313" key="2">
    <source>
        <dbReference type="EMBL" id="EPR69705.1"/>
    </source>
</evidence>
<dbReference type="PATRIC" id="fig|641524.5.peg.1247"/>
<dbReference type="InterPro" id="IPR018392">
    <property type="entry name" value="LysM"/>
</dbReference>
<organism evidence="2 3">
    <name type="scientific">Cyclobacterium qasimii M12-11B</name>
    <dbReference type="NCBI Taxonomy" id="641524"/>
    <lineage>
        <taxon>Bacteria</taxon>
        <taxon>Pseudomonadati</taxon>
        <taxon>Bacteroidota</taxon>
        <taxon>Cytophagia</taxon>
        <taxon>Cytophagales</taxon>
        <taxon>Cyclobacteriaceae</taxon>
        <taxon>Cyclobacterium</taxon>
    </lineage>
</organism>
<evidence type="ECO:0000259" key="1">
    <source>
        <dbReference type="PROSITE" id="PS51782"/>
    </source>
</evidence>
<accession>S7VHP7</accession>
<dbReference type="EC" id="3.4.19.11" evidence="2"/>
<proteinExistence type="predicted"/>
<keyword evidence="2" id="KW-0378">Hydrolase</keyword>
<name>S7VHP7_9BACT</name>
<dbReference type="PROSITE" id="PS51782">
    <property type="entry name" value="LYSM"/>
    <property type="match status" value="1"/>
</dbReference>
<dbReference type="InterPro" id="IPR036779">
    <property type="entry name" value="LysM_dom_sf"/>
</dbReference>
<dbReference type="AlphaFoldDB" id="S7VHP7"/>